<dbReference type="InterPro" id="IPR013655">
    <property type="entry name" value="PAS_fold_3"/>
</dbReference>
<dbReference type="Pfam" id="PF02518">
    <property type="entry name" value="HATPase_c"/>
    <property type="match status" value="1"/>
</dbReference>
<dbReference type="SMART" id="SM00091">
    <property type="entry name" value="PAS"/>
    <property type="match status" value="5"/>
</dbReference>
<dbReference type="PROSITE" id="PS50112">
    <property type="entry name" value="PAS"/>
    <property type="match status" value="4"/>
</dbReference>
<feature type="domain" description="PAS" evidence="9">
    <location>
        <begin position="152"/>
        <end position="223"/>
    </location>
</feature>
<evidence type="ECO:0000256" key="5">
    <source>
        <dbReference type="ARBA" id="ARBA00022777"/>
    </source>
</evidence>
<comment type="caution">
    <text evidence="11">The sequence shown here is derived from an EMBL/GenBank/DDBJ whole genome shotgun (WGS) entry which is preliminary data.</text>
</comment>
<keyword evidence="3 6" id="KW-0597">Phosphoprotein</keyword>
<dbReference type="InterPro" id="IPR036890">
    <property type="entry name" value="HATPase_C_sf"/>
</dbReference>
<dbReference type="CDD" id="cd00130">
    <property type="entry name" value="PAS"/>
    <property type="match status" value="4"/>
</dbReference>
<feature type="domain" description="PAS" evidence="9">
    <location>
        <begin position="573"/>
        <end position="622"/>
    </location>
</feature>
<evidence type="ECO:0000259" key="7">
    <source>
        <dbReference type="PROSITE" id="PS50109"/>
    </source>
</evidence>
<name>A0A5C4N4Z9_9RHOB</name>
<feature type="domain" description="PAS" evidence="9">
    <location>
        <begin position="33"/>
        <end position="98"/>
    </location>
</feature>
<dbReference type="CDD" id="cd00082">
    <property type="entry name" value="HisKA"/>
    <property type="match status" value="1"/>
</dbReference>
<dbReference type="InterPro" id="IPR001789">
    <property type="entry name" value="Sig_transdc_resp-reg_receiver"/>
</dbReference>
<dbReference type="InterPro" id="IPR035965">
    <property type="entry name" value="PAS-like_dom_sf"/>
</dbReference>
<dbReference type="Gene3D" id="3.30.565.10">
    <property type="entry name" value="Histidine kinase-like ATPase, C-terminal domain"/>
    <property type="match status" value="1"/>
</dbReference>
<evidence type="ECO:0000256" key="6">
    <source>
        <dbReference type="PROSITE-ProRule" id="PRU00169"/>
    </source>
</evidence>
<dbReference type="InterPro" id="IPR011006">
    <property type="entry name" value="CheY-like_superfamily"/>
</dbReference>
<dbReference type="EC" id="2.7.13.3" evidence="2"/>
<comment type="catalytic activity">
    <reaction evidence="1">
        <text>ATP + protein L-histidine = ADP + protein N-phospho-L-histidine.</text>
        <dbReference type="EC" id="2.7.13.3"/>
    </reaction>
</comment>
<dbReference type="EMBL" id="VDFU01000004">
    <property type="protein sequence ID" value="TNC51666.1"/>
    <property type="molecule type" value="Genomic_DNA"/>
</dbReference>
<evidence type="ECO:0000256" key="2">
    <source>
        <dbReference type="ARBA" id="ARBA00012438"/>
    </source>
</evidence>
<sequence>MCLDCSGRMMNPPRLLPSALGDLTNPGSLTRVLLDRMTEGVSLSREDGTIVYTNPAEDDLFGYEAGELWGQHVTVQNAYTPEENERIVTKVIDELKRSGSWQGEWHNRRKDHTLFTTRSRISAVEIDGQSYWLCVQEDATEETAAAQALQEERTRLKLATDSAEIGIWDWDARSRQLTYSERAKRLYGIPVDQEVTSELVFGRIHPEDRDRIWSVSRVAMSEESHARDSYEYRLLLPDGTVRWVQASGEAIFEPTASGPAVVRYVGTIQDISTRRKLEEAERERAQHLRLAIEAGRMVVWDLDVIHDSVTHSPELNRILGFPENEVLDLNAVRARYAPGEQERLQTENRAAMERGETSFENSFRYMHPEGSHRWLRLRCDVLFDAEGRPVRALGVLSDETEPRKAEEDLRASEARLQLASKAARAGVWEWDLVADVTVWSPEEYVLFGIDPVTTPPSDVVAAWKALIHPDDLATVMDQTELVRREGGTHDLDYRVIVAGETRWMRSHQTAVAGPEGMITRLVGIEIDVTEEYRKAEALRSHAEALEGEVEERRRELDRFFALSNDLFAVGGFDGFLTSVNPAWSRLLGVPDEEILSRPFVEFVHPDDHGTLVDAVQQLRAGDLVQKYLNRMICRDGRVVWLSWTGVAEGEQFYVVGRDITQEREREEILRQSQKMEALGQLTGGIAHDFNNLLQAVQGSLALIRKRSDNPERVCLLAEQGMEAARRGGSLTAQLLAFARSQQLAVKPVQVAQALEGLQDLLQRTLGPMSLVRIETPDRNLAALADPTQLEMAILNLAINARDAMPEGGTISISAEAQNKDDDPELPPGDYVLICVRDTGTGMTPEVAQRAFEPFFTTKGLGRGTGLGLSQVYAMARQSGGTVRLNTHPGQGTAVCVFLRQAERALEGERTTGMAKREQDGTTGATILVIDDDDLVRRSLVAEIEALGHRVLEASSGSEGLSVLDQEPDVIVVDFAMPGMNGAEVAEAVRRTRPDLPIIFVTGYGDTAAIAQAMGESSLVLRKPFEFEELEAALSRQLRARDPLASS</sequence>
<accession>A0A5C4N4Z9</accession>
<dbReference type="InterPro" id="IPR005467">
    <property type="entry name" value="His_kinase_dom"/>
</dbReference>
<keyword evidence="12" id="KW-1185">Reference proteome</keyword>
<feature type="domain" description="PAS" evidence="9">
    <location>
        <begin position="284"/>
        <end position="355"/>
    </location>
</feature>
<dbReference type="Pfam" id="PF00512">
    <property type="entry name" value="HisKA"/>
    <property type="match status" value="1"/>
</dbReference>
<evidence type="ECO:0000259" key="10">
    <source>
        <dbReference type="PROSITE" id="PS50113"/>
    </source>
</evidence>
<proteinExistence type="predicted"/>
<evidence type="ECO:0000256" key="4">
    <source>
        <dbReference type="ARBA" id="ARBA00022679"/>
    </source>
</evidence>
<keyword evidence="5" id="KW-0418">Kinase</keyword>
<dbReference type="InterPro" id="IPR001610">
    <property type="entry name" value="PAC"/>
</dbReference>
<dbReference type="SMART" id="SM00388">
    <property type="entry name" value="HisKA"/>
    <property type="match status" value="1"/>
</dbReference>
<dbReference type="Gene3D" id="1.10.287.130">
    <property type="match status" value="1"/>
</dbReference>
<dbReference type="InterPro" id="IPR003594">
    <property type="entry name" value="HATPase_dom"/>
</dbReference>
<organism evidence="11 12">
    <name type="scientific">Rubellimicrobium rubrum</name>
    <dbReference type="NCBI Taxonomy" id="2585369"/>
    <lineage>
        <taxon>Bacteria</taxon>
        <taxon>Pseudomonadati</taxon>
        <taxon>Pseudomonadota</taxon>
        <taxon>Alphaproteobacteria</taxon>
        <taxon>Rhodobacterales</taxon>
        <taxon>Roseobacteraceae</taxon>
        <taxon>Rubellimicrobium</taxon>
    </lineage>
</organism>
<dbReference type="PROSITE" id="PS50113">
    <property type="entry name" value="PAC"/>
    <property type="match status" value="2"/>
</dbReference>
<dbReference type="PANTHER" id="PTHR43304">
    <property type="entry name" value="PHYTOCHROME-LIKE PROTEIN CPH1"/>
    <property type="match status" value="1"/>
</dbReference>
<feature type="domain" description="Histidine kinase" evidence="7">
    <location>
        <begin position="684"/>
        <end position="902"/>
    </location>
</feature>
<dbReference type="SMART" id="SM00448">
    <property type="entry name" value="REC"/>
    <property type="match status" value="1"/>
</dbReference>
<dbReference type="InterPro" id="IPR000700">
    <property type="entry name" value="PAS-assoc_C"/>
</dbReference>
<dbReference type="Pfam" id="PF08447">
    <property type="entry name" value="PAS_3"/>
    <property type="match status" value="4"/>
</dbReference>
<dbReference type="SMART" id="SM00387">
    <property type="entry name" value="HATPase_c"/>
    <property type="match status" value="1"/>
</dbReference>
<feature type="domain" description="PAC" evidence="10">
    <location>
        <begin position="228"/>
        <end position="283"/>
    </location>
</feature>
<dbReference type="PRINTS" id="PR00344">
    <property type="entry name" value="BCTRLSENSOR"/>
</dbReference>
<gene>
    <name evidence="11" type="ORF">FHG66_05780</name>
</gene>
<keyword evidence="4" id="KW-0808">Transferase</keyword>
<evidence type="ECO:0000259" key="9">
    <source>
        <dbReference type="PROSITE" id="PS50112"/>
    </source>
</evidence>
<dbReference type="InterPro" id="IPR036097">
    <property type="entry name" value="HisK_dim/P_sf"/>
</dbReference>
<dbReference type="SUPFAM" id="SSF55785">
    <property type="entry name" value="PYP-like sensor domain (PAS domain)"/>
    <property type="match status" value="5"/>
</dbReference>
<dbReference type="PROSITE" id="PS50110">
    <property type="entry name" value="RESPONSE_REGULATORY"/>
    <property type="match status" value="1"/>
</dbReference>
<reference evidence="11 12" key="1">
    <citation type="submission" date="2019-06" db="EMBL/GenBank/DDBJ databases">
        <title>YIM 131921 draft genome.</title>
        <authorList>
            <person name="Jiang L."/>
        </authorList>
    </citation>
    <scope>NUCLEOTIDE SEQUENCE [LARGE SCALE GENOMIC DNA]</scope>
    <source>
        <strain evidence="11 12">YIM 131921</strain>
    </source>
</reference>
<evidence type="ECO:0000313" key="11">
    <source>
        <dbReference type="EMBL" id="TNC51666.1"/>
    </source>
</evidence>
<dbReference type="Gene3D" id="3.40.50.2300">
    <property type="match status" value="1"/>
</dbReference>
<dbReference type="CDD" id="cd00156">
    <property type="entry name" value="REC"/>
    <property type="match status" value="1"/>
</dbReference>
<dbReference type="NCBIfam" id="TIGR00229">
    <property type="entry name" value="sensory_box"/>
    <property type="match status" value="4"/>
</dbReference>
<dbReference type="Pfam" id="PF13426">
    <property type="entry name" value="PAS_9"/>
    <property type="match status" value="1"/>
</dbReference>
<dbReference type="SMART" id="SM00086">
    <property type="entry name" value="PAC"/>
    <property type="match status" value="5"/>
</dbReference>
<dbReference type="InterPro" id="IPR003661">
    <property type="entry name" value="HisK_dim/P_dom"/>
</dbReference>
<dbReference type="PANTHER" id="PTHR43304:SF1">
    <property type="entry name" value="PAC DOMAIN-CONTAINING PROTEIN"/>
    <property type="match status" value="1"/>
</dbReference>
<dbReference type="RefSeq" id="WP_139075787.1">
    <property type="nucleotide sequence ID" value="NZ_VDFU01000004.1"/>
</dbReference>
<dbReference type="Proteomes" id="UP000305887">
    <property type="component" value="Unassembled WGS sequence"/>
</dbReference>
<dbReference type="InterPro" id="IPR000014">
    <property type="entry name" value="PAS"/>
</dbReference>
<dbReference type="OrthoDB" id="9796100at2"/>
<dbReference type="SUPFAM" id="SSF47384">
    <property type="entry name" value="Homodimeric domain of signal transducing histidine kinase"/>
    <property type="match status" value="1"/>
</dbReference>
<evidence type="ECO:0000256" key="1">
    <source>
        <dbReference type="ARBA" id="ARBA00000085"/>
    </source>
</evidence>
<protein>
    <recommendedName>
        <fullName evidence="2">histidine kinase</fullName>
        <ecNumber evidence="2">2.7.13.3</ecNumber>
    </recommendedName>
</protein>
<evidence type="ECO:0000256" key="3">
    <source>
        <dbReference type="ARBA" id="ARBA00022553"/>
    </source>
</evidence>
<evidence type="ECO:0000313" key="12">
    <source>
        <dbReference type="Proteomes" id="UP000305887"/>
    </source>
</evidence>
<feature type="modified residue" description="4-aspartylphosphate" evidence="6">
    <location>
        <position position="973"/>
    </location>
</feature>
<feature type="domain" description="Response regulatory" evidence="8">
    <location>
        <begin position="925"/>
        <end position="1037"/>
    </location>
</feature>
<feature type="domain" description="PAC" evidence="10">
    <location>
        <begin position="359"/>
        <end position="411"/>
    </location>
</feature>
<dbReference type="SUPFAM" id="SSF52172">
    <property type="entry name" value="CheY-like"/>
    <property type="match status" value="1"/>
</dbReference>
<dbReference type="SUPFAM" id="SSF55874">
    <property type="entry name" value="ATPase domain of HSP90 chaperone/DNA topoisomerase II/histidine kinase"/>
    <property type="match status" value="1"/>
</dbReference>
<dbReference type="Gene3D" id="2.10.70.100">
    <property type="match status" value="1"/>
</dbReference>
<dbReference type="PROSITE" id="PS50109">
    <property type="entry name" value="HIS_KIN"/>
    <property type="match status" value="1"/>
</dbReference>
<dbReference type="Pfam" id="PF00072">
    <property type="entry name" value="Response_reg"/>
    <property type="match status" value="1"/>
</dbReference>
<dbReference type="Gene3D" id="3.30.450.20">
    <property type="entry name" value="PAS domain"/>
    <property type="match status" value="5"/>
</dbReference>
<dbReference type="GO" id="GO:0000155">
    <property type="term" value="F:phosphorelay sensor kinase activity"/>
    <property type="evidence" value="ECO:0007669"/>
    <property type="project" value="InterPro"/>
</dbReference>
<dbReference type="AlphaFoldDB" id="A0A5C4N4Z9"/>
<dbReference type="InterPro" id="IPR052162">
    <property type="entry name" value="Sensor_kinase/Photoreceptor"/>
</dbReference>
<evidence type="ECO:0000259" key="8">
    <source>
        <dbReference type="PROSITE" id="PS50110"/>
    </source>
</evidence>
<dbReference type="InterPro" id="IPR004358">
    <property type="entry name" value="Sig_transdc_His_kin-like_C"/>
</dbReference>